<dbReference type="RefSeq" id="WP_200786491.1">
    <property type="nucleotide sequence ID" value="NZ_JAEDAO010000001.1"/>
</dbReference>
<evidence type="ECO:0000313" key="1">
    <source>
        <dbReference type="EMBL" id="MBK0391689.1"/>
    </source>
</evidence>
<proteinExistence type="predicted"/>
<sequence>MTGALPAPLLEMMRRGVSVNVASRDAALRPSLMRAMASEVSVDGRRITLFLARSQSAQLLQDVASTGRLAVVFSEPATHLSVQVKAMAAQLRPATEADRPVLERYLASMEIELSRVRIPAELTRALLAWRLDDLVAVTFTPHEAYDQTPGAKSGNLLAGAA</sequence>
<gene>
    <name evidence="1" type="ORF">I8E28_03720</name>
</gene>
<protein>
    <submittedName>
        <fullName evidence="1">Uncharacterized protein</fullName>
    </submittedName>
</protein>
<evidence type="ECO:0000313" key="2">
    <source>
        <dbReference type="Proteomes" id="UP000617041"/>
    </source>
</evidence>
<organism evidence="1 2">
    <name type="scientific">Ramlibacter algicola</name>
    <dbReference type="NCBI Taxonomy" id="2795217"/>
    <lineage>
        <taxon>Bacteria</taxon>
        <taxon>Pseudomonadati</taxon>
        <taxon>Pseudomonadota</taxon>
        <taxon>Betaproteobacteria</taxon>
        <taxon>Burkholderiales</taxon>
        <taxon>Comamonadaceae</taxon>
        <taxon>Ramlibacter</taxon>
    </lineage>
</organism>
<dbReference type="EMBL" id="JAEDAO010000001">
    <property type="protein sequence ID" value="MBK0391689.1"/>
    <property type="molecule type" value="Genomic_DNA"/>
</dbReference>
<dbReference type="AlphaFoldDB" id="A0A934UPL6"/>
<accession>A0A934UPL6</accession>
<name>A0A934UPL6_9BURK</name>
<keyword evidence="2" id="KW-1185">Reference proteome</keyword>
<comment type="caution">
    <text evidence="1">The sequence shown here is derived from an EMBL/GenBank/DDBJ whole genome shotgun (WGS) entry which is preliminary data.</text>
</comment>
<dbReference type="Proteomes" id="UP000617041">
    <property type="component" value="Unassembled WGS sequence"/>
</dbReference>
<reference evidence="1" key="1">
    <citation type="submission" date="2020-12" db="EMBL/GenBank/DDBJ databases">
        <title>Ramlibacter sp. nov., isolated from a freshwater alga, Cryptomonas.</title>
        <authorList>
            <person name="Kim H.M."/>
            <person name="Jeon C.O."/>
        </authorList>
    </citation>
    <scope>NUCLEOTIDE SEQUENCE</scope>
    <source>
        <strain evidence="1">CrO1</strain>
    </source>
</reference>